<feature type="region of interest" description="Disordered" evidence="1">
    <location>
        <begin position="96"/>
        <end position="199"/>
    </location>
</feature>
<proteinExistence type="predicted"/>
<protein>
    <submittedName>
        <fullName evidence="3">Uncharacterized protein</fullName>
    </submittedName>
</protein>
<feature type="compositionally biased region" description="Acidic residues" evidence="1">
    <location>
        <begin position="490"/>
        <end position="500"/>
    </location>
</feature>
<sequence length="853" mass="94932">MVSRSRWTGGLFILLATLTATALQNAPAPTAGAVHSHKKIAANKSRKRQEIIFLRDDLTRKRNREEDTMANIEKHGKSVTAEGYVFKGGPITYNYDDSPGYQGPALKGQSVKKDHGPPEIQENQKKSDAYEVVSENGDSKNTDTVSDGDDQELKVVKVEHPRVRAHDYGRHSSHYRGHHKSGLHIVSIDDNDETNDKDYDEKISRDKDLRLYGSIGSPSPNSVGHESRKIHHSIYHDEFLPSNIVSLSQDDFAGPLLRGAGHSTEEFFPSFKRRDSLLFSEPSQLQQTEEIMQQQFAPVNPKSMSFGERPDMLLLPIYNGYAGTSPTVVPFTTRRTFPSSMSQLASAPIDYSPSSSTANLGNGLSLEPAFQVPQVQTPSVSSPYILPSETEEEILFNNQQPDIRSLYSLQAQSQIQIPQSNFPHLEQPQQPIISSGMQMNPSILSLVGQREVGPAHRWVDEDGRQRSEVLDRGTEGQDDNRSHDDGNEGDHDEDDEDDERDPNSRYPGKGDSPSPDEGDERYPNSRYPGKGDSPSPDEGDERYPNSRYPGKGDSPSPDEGDERYPNSRYPGKGDSPSPDEGDDDGAEENLSEEDSEDDDEADEETSNYFNDRMYGSKETGDYRGPDAQPTEQNDEDEDEEEDPEPSQGLSPHAKIRPSKYNLAARFMASSRYFPRFPPPPETSNLMAAQAFSRYQLMSPSSALKENILPKPVENPKPSSSLPNANSDLKISQMSPAEAQFYENKVAMEPNFTPSIASKDTIPGKSRRFRVGLGKVLIRLNGKPLEDSSQLRSKIENGQIIQGKGKLIKSKGPVRVKLSHTKDSKHLKIIDIIAPKQYEVYDTKSKIRTPINST</sequence>
<accession>A0A2B4RLK9</accession>
<feature type="chain" id="PRO_5012947930" evidence="2">
    <location>
        <begin position="23"/>
        <end position="853"/>
    </location>
</feature>
<feature type="compositionally biased region" description="Acidic residues" evidence="1">
    <location>
        <begin position="577"/>
        <end position="605"/>
    </location>
</feature>
<feature type="compositionally biased region" description="Polar residues" evidence="1">
    <location>
        <begin position="716"/>
        <end position="726"/>
    </location>
</feature>
<feature type="compositionally biased region" description="Basic residues" evidence="1">
    <location>
        <begin position="171"/>
        <end position="182"/>
    </location>
</feature>
<dbReference type="Proteomes" id="UP000225706">
    <property type="component" value="Unassembled WGS sequence"/>
</dbReference>
<gene>
    <name evidence="3" type="ORF">AWC38_SpisGene16290</name>
</gene>
<keyword evidence="4" id="KW-1185">Reference proteome</keyword>
<evidence type="ECO:0000313" key="4">
    <source>
        <dbReference type="Proteomes" id="UP000225706"/>
    </source>
</evidence>
<reference evidence="4" key="1">
    <citation type="journal article" date="2017" name="bioRxiv">
        <title>Comparative analysis of the genomes of Stylophora pistillata and Acropora digitifera provides evidence for extensive differences between species of corals.</title>
        <authorList>
            <person name="Voolstra C.R."/>
            <person name="Li Y."/>
            <person name="Liew Y.J."/>
            <person name="Baumgarten S."/>
            <person name="Zoccola D."/>
            <person name="Flot J.-F."/>
            <person name="Tambutte S."/>
            <person name="Allemand D."/>
            <person name="Aranda M."/>
        </authorList>
    </citation>
    <scope>NUCLEOTIDE SEQUENCE [LARGE SCALE GENOMIC DNA]</scope>
</reference>
<feature type="region of interest" description="Disordered" evidence="1">
    <location>
        <begin position="707"/>
        <end position="726"/>
    </location>
</feature>
<keyword evidence="2" id="KW-0732">Signal</keyword>
<feature type="compositionally biased region" description="Basic and acidic residues" evidence="1">
    <location>
        <begin position="455"/>
        <end position="489"/>
    </location>
</feature>
<dbReference type="AlphaFoldDB" id="A0A2B4RLK9"/>
<dbReference type="EMBL" id="LSMT01000367">
    <property type="protein sequence ID" value="PFX19304.1"/>
    <property type="molecule type" value="Genomic_DNA"/>
</dbReference>
<comment type="caution">
    <text evidence="3">The sequence shown here is derived from an EMBL/GenBank/DDBJ whole genome shotgun (WGS) entry which is preliminary data.</text>
</comment>
<organism evidence="3 4">
    <name type="scientific">Stylophora pistillata</name>
    <name type="common">Smooth cauliflower coral</name>
    <dbReference type="NCBI Taxonomy" id="50429"/>
    <lineage>
        <taxon>Eukaryota</taxon>
        <taxon>Metazoa</taxon>
        <taxon>Cnidaria</taxon>
        <taxon>Anthozoa</taxon>
        <taxon>Hexacorallia</taxon>
        <taxon>Scleractinia</taxon>
        <taxon>Astrocoeniina</taxon>
        <taxon>Pocilloporidae</taxon>
        <taxon>Stylophora</taxon>
    </lineage>
</organism>
<dbReference type="OrthoDB" id="5983568at2759"/>
<feature type="compositionally biased region" description="Basic and acidic residues" evidence="1">
    <location>
        <begin position="111"/>
        <end position="129"/>
    </location>
</feature>
<evidence type="ECO:0000256" key="1">
    <source>
        <dbReference type="SAM" id="MobiDB-lite"/>
    </source>
</evidence>
<evidence type="ECO:0000256" key="2">
    <source>
        <dbReference type="SAM" id="SignalP"/>
    </source>
</evidence>
<name>A0A2B4RLK9_STYPI</name>
<feature type="compositionally biased region" description="Basic and acidic residues" evidence="1">
    <location>
        <begin position="151"/>
        <end position="170"/>
    </location>
</feature>
<feature type="compositionally biased region" description="Basic and acidic residues" evidence="1">
    <location>
        <begin position="614"/>
        <end position="624"/>
    </location>
</feature>
<evidence type="ECO:0000313" key="3">
    <source>
        <dbReference type="EMBL" id="PFX19304.1"/>
    </source>
</evidence>
<feature type="compositionally biased region" description="Acidic residues" evidence="1">
    <location>
        <begin position="632"/>
        <end position="644"/>
    </location>
</feature>
<feature type="region of interest" description="Disordered" evidence="1">
    <location>
        <begin position="455"/>
        <end position="657"/>
    </location>
</feature>
<feature type="signal peptide" evidence="2">
    <location>
        <begin position="1"/>
        <end position="22"/>
    </location>
</feature>